<evidence type="ECO:0000256" key="4">
    <source>
        <dbReference type="ARBA" id="ARBA00022989"/>
    </source>
</evidence>
<dbReference type="SUPFAM" id="SSF103473">
    <property type="entry name" value="MFS general substrate transporter"/>
    <property type="match status" value="1"/>
</dbReference>
<feature type="transmembrane region" description="Helical" evidence="6">
    <location>
        <begin position="387"/>
        <end position="405"/>
    </location>
</feature>
<keyword evidence="3 6" id="KW-0812">Transmembrane</keyword>
<dbReference type="EMBL" id="CP035492">
    <property type="protein sequence ID" value="QAY67397.1"/>
    <property type="molecule type" value="Genomic_DNA"/>
</dbReference>
<dbReference type="KEGG" id="pprt:ET464_14360"/>
<proteinExistence type="predicted"/>
<dbReference type="Proteomes" id="UP000293568">
    <property type="component" value="Chromosome"/>
</dbReference>
<keyword evidence="8" id="KW-1185">Reference proteome</keyword>
<feature type="transmembrane region" description="Helical" evidence="6">
    <location>
        <begin position="426"/>
        <end position="446"/>
    </location>
</feature>
<evidence type="ECO:0000256" key="6">
    <source>
        <dbReference type="SAM" id="Phobius"/>
    </source>
</evidence>
<feature type="transmembrane region" description="Helical" evidence="6">
    <location>
        <begin position="452"/>
        <end position="472"/>
    </location>
</feature>
<dbReference type="Pfam" id="PF07690">
    <property type="entry name" value="MFS_1"/>
    <property type="match status" value="2"/>
</dbReference>
<dbReference type="OrthoDB" id="2351575at2"/>
<dbReference type="GO" id="GO:0022857">
    <property type="term" value="F:transmembrane transporter activity"/>
    <property type="evidence" value="ECO:0007669"/>
    <property type="project" value="InterPro"/>
</dbReference>
<evidence type="ECO:0000256" key="1">
    <source>
        <dbReference type="ARBA" id="ARBA00004651"/>
    </source>
</evidence>
<dbReference type="AlphaFoldDB" id="A0A4P6F2S7"/>
<sequence length="479" mass="50798">MHKRSFYSLLITQTIANAADIMYIMALTVLVLHETSSLLSAVLIPLIRMGAQMISSFLAPLLLVRFQLPFLLFVSQGAQLLLYAALAAYLHYTPQHPLLALVLAIVLAMSFLDGWTTPARNALVPRIASGSHLLKANTIMTLSDRIVQFAGWGLSGVIVSFLGSQLTLLIAAVLYTASFAFTSLVYDPLEPQGHYLLRPRTSVTGARSGDAPAAAGIQEGLQQPAAAEAQEVSSPIRAAAGGASPLPAESADLQEALAAMGAASEGKDAASEPSDSPPKLSLLRDGFRTIAVSARLRTLAFIDIVDTLGASVWVGAFTLALVQDVLKQGEEWWGYINAAYFAGSILGSMAVLAWVKKLQKRLFASMLAGMAGYGALTAAYALNHWPAAALVLVIVMGPVAELSIIPRQTLIQQSTQASALPQVLSAQNTIINFFSMVSLLLLGWIADRFGIQSVYLISAALTFCAIAVGIAARKAFASR</sequence>
<gene>
    <name evidence="7" type="ORF">ET464_14360</name>
</gene>
<accession>A0A4P6F2S7</accession>
<feature type="transmembrane region" description="Helical" evidence="6">
    <location>
        <begin position="98"/>
        <end position="116"/>
    </location>
</feature>
<feature type="transmembrane region" description="Helical" evidence="6">
    <location>
        <begin position="38"/>
        <end position="63"/>
    </location>
</feature>
<feature type="transmembrane region" description="Helical" evidence="6">
    <location>
        <begin position="7"/>
        <end position="32"/>
    </location>
</feature>
<feature type="transmembrane region" description="Helical" evidence="6">
    <location>
        <begin position="146"/>
        <end position="163"/>
    </location>
</feature>
<feature type="transmembrane region" description="Helical" evidence="6">
    <location>
        <begin position="362"/>
        <end position="381"/>
    </location>
</feature>
<name>A0A4P6F2S7_9BACL</name>
<dbReference type="PANTHER" id="PTHR23513">
    <property type="entry name" value="INTEGRAL MEMBRANE EFFLUX PROTEIN-RELATED"/>
    <property type="match status" value="1"/>
</dbReference>
<dbReference type="CDD" id="cd06173">
    <property type="entry name" value="MFS_MefA_like"/>
    <property type="match status" value="1"/>
</dbReference>
<protein>
    <submittedName>
        <fullName evidence="7">MFS transporter</fullName>
    </submittedName>
</protein>
<evidence type="ECO:0000313" key="7">
    <source>
        <dbReference type="EMBL" id="QAY67397.1"/>
    </source>
</evidence>
<dbReference type="InterPro" id="IPR036259">
    <property type="entry name" value="MFS_trans_sf"/>
</dbReference>
<dbReference type="GO" id="GO:0005886">
    <property type="term" value="C:plasma membrane"/>
    <property type="evidence" value="ECO:0007669"/>
    <property type="project" value="UniProtKB-SubCell"/>
</dbReference>
<dbReference type="InterPro" id="IPR011701">
    <property type="entry name" value="MFS"/>
</dbReference>
<evidence type="ECO:0000313" key="8">
    <source>
        <dbReference type="Proteomes" id="UP000293568"/>
    </source>
</evidence>
<evidence type="ECO:0000256" key="3">
    <source>
        <dbReference type="ARBA" id="ARBA00022692"/>
    </source>
</evidence>
<keyword evidence="4 6" id="KW-1133">Transmembrane helix</keyword>
<keyword evidence="5 6" id="KW-0472">Membrane</keyword>
<dbReference type="PANTHER" id="PTHR23513:SF19">
    <property type="entry name" value="MAJOR FACILITATOR SUPERFAMILY (MFS) PROFILE DOMAIN-CONTAINING PROTEIN"/>
    <property type="match status" value="1"/>
</dbReference>
<feature type="transmembrane region" description="Helical" evidence="6">
    <location>
        <begin position="70"/>
        <end position="92"/>
    </location>
</feature>
<dbReference type="RefSeq" id="WP_129442003.1">
    <property type="nucleotide sequence ID" value="NZ_CP035492.1"/>
</dbReference>
<dbReference type="Gene3D" id="1.20.1250.20">
    <property type="entry name" value="MFS general substrate transporter like domains"/>
    <property type="match status" value="1"/>
</dbReference>
<keyword evidence="2" id="KW-1003">Cell membrane</keyword>
<evidence type="ECO:0000256" key="2">
    <source>
        <dbReference type="ARBA" id="ARBA00022475"/>
    </source>
</evidence>
<reference evidence="7 8" key="1">
    <citation type="submission" date="2019-01" db="EMBL/GenBank/DDBJ databases">
        <title>Genome sequencing of strain FW100M-2.</title>
        <authorList>
            <person name="Heo J."/>
            <person name="Kim S.-J."/>
            <person name="Kim J.-S."/>
            <person name="Hong S.-B."/>
            <person name="Kwon S.-W."/>
        </authorList>
    </citation>
    <scope>NUCLEOTIDE SEQUENCE [LARGE SCALE GENOMIC DNA]</scope>
    <source>
        <strain evidence="7 8">FW100M-2</strain>
    </source>
</reference>
<organism evidence="7 8">
    <name type="scientific">Paenibacillus protaetiae</name>
    <dbReference type="NCBI Taxonomy" id="2509456"/>
    <lineage>
        <taxon>Bacteria</taxon>
        <taxon>Bacillati</taxon>
        <taxon>Bacillota</taxon>
        <taxon>Bacilli</taxon>
        <taxon>Bacillales</taxon>
        <taxon>Paenibacillaceae</taxon>
        <taxon>Paenibacillus</taxon>
    </lineage>
</organism>
<evidence type="ECO:0000256" key="5">
    <source>
        <dbReference type="ARBA" id="ARBA00023136"/>
    </source>
</evidence>
<feature type="transmembrane region" description="Helical" evidence="6">
    <location>
        <begin position="332"/>
        <end position="355"/>
    </location>
</feature>
<comment type="subcellular location">
    <subcellularLocation>
        <location evidence="1">Cell membrane</location>
        <topology evidence="1">Multi-pass membrane protein</topology>
    </subcellularLocation>
</comment>
<feature type="transmembrane region" description="Helical" evidence="6">
    <location>
        <begin position="298"/>
        <end position="320"/>
    </location>
</feature>